<name>A0A2C6MGS8_9FIRM</name>
<dbReference type="RefSeq" id="WP_099082741.1">
    <property type="nucleotide sequence ID" value="NZ_AWQQ01000046.1"/>
</dbReference>
<feature type="coiled-coil region" evidence="1">
    <location>
        <begin position="51"/>
        <end position="85"/>
    </location>
</feature>
<dbReference type="OrthoDB" id="1786900at2"/>
<protein>
    <submittedName>
        <fullName evidence="3">Uncharacterized protein</fullName>
    </submittedName>
</protein>
<dbReference type="Proteomes" id="UP000222564">
    <property type="component" value="Unassembled WGS sequence"/>
</dbReference>
<evidence type="ECO:0000256" key="1">
    <source>
        <dbReference type="SAM" id="Coils"/>
    </source>
</evidence>
<accession>A0A2C6MGS8</accession>
<feature type="region of interest" description="Disordered" evidence="2">
    <location>
        <begin position="156"/>
        <end position="180"/>
    </location>
</feature>
<comment type="caution">
    <text evidence="3">The sequence shown here is derived from an EMBL/GenBank/DDBJ whole genome shotgun (WGS) entry which is preliminary data.</text>
</comment>
<gene>
    <name evidence="3" type="ORF">P378_07960</name>
</gene>
<sequence>MGERSSNRLASNLEQLVTKLESIHSQKSSELDQVSGVLGNMDKLVDIISRVELQRQAEHQLNEQLDKLNEVMENLSGQQQIARREVPVEETLHKIIKGVKVTGKVMDIVAGSLGVMFDSIVATVKTSERQGATRSTKEVDLASVLAPLGSLLQGLLSSEPVDNSTSKPNKSSKPEEKKEE</sequence>
<dbReference type="EMBL" id="AWQQ01000046">
    <property type="protein sequence ID" value="PHJ38673.1"/>
    <property type="molecule type" value="Genomic_DNA"/>
</dbReference>
<keyword evidence="1" id="KW-0175">Coiled coil</keyword>
<proteinExistence type="predicted"/>
<evidence type="ECO:0000313" key="4">
    <source>
        <dbReference type="Proteomes" id="UP000222564"/>
    </source>
</evidence>
<reference evidence="3 4" key="1">
    <citation type="submission" date="2013-09" db="EMBL/GenBank/DDBJ databases">
        <title>Biodegradation of hydrocarbons in the deep terrestrial subsurface : characterization of a microbial consortium composed of two Desulfotomaculum species originating from a deep geological formation.</title>
        <authorList>
            <person name="Aullo T."/>
            <person name="Berlendis S."/>
            <person name="Lascourreges J.-F."/>
            <person name="Dessort D."/>
            <person name="Saint-Laurent S."/>
            <person name="Schraauwers B."/>
            <person name="Mas J."/>
            <person name="Magot M."/>
            <person name="Ranchou-Peyruse A."/>
        </authorList>
    </citation>
    <scope>NUCLEOTIDE SEQUENCE [LARGE SCALE GENOMIC DNA]</scope>
    <source>
        <strain evidence="3 4">Bs107</strain>
    </source>
</reference>
<organism evidence="3 4">
    <name type="scientific">Desulforamulus profundi</name>
    <dbReference type="NCBI Taxonomy" id="1383067"/>
    <lineage>
        <taxon>Bacteria</taxon>
        <taxon>Bacillati</taxon>
        <taxon>Bacillota</taxon>
        <taxon>Clostridia</taxon>
        <taxon>Eubacteriales</taxon>
        <taxon>Peptococcaceae</taxon>
        <taxon>Desulforamulus</taxon>
    </lineage>
</organism>
<dbReference type="AlphaFoldDB" id="A0A2C6MGS8"/>
<keyword evidence="4" id="KW-1185">Reference proteome</keyword>
<evidence type="ECO:0000256" key="2">
    <source>
        <dbReference type="SAM" id="MobiDB-lite"/>
    </source>
</evidence>
<evidence type="ECO:0000313" key="3">
    <source>
        <dbReference type="EMBL" id="PHJ38673.1"/>
    </source>
</evidence>
<feature type="compositionally biased region" description="Low complexity" evidence="2">
    <location>
        <begin position="156"/>
        <end position="171"/>
    </location>
</feature>